<dbReference type="Proteomes" id="UP000322634">
    <property type="component" value="Unassembled WGS sequence"/>
</dbReference>
<evidence type="ECO:0000313" key="2">
    <source>
        <dbReference type="EMBL" id="TYC08584.1"/>
    </source>
</evidence>
<comment type="caution">
    <text evidence="2">The sequence shown here is derived from an EMBL/GenBank/DDBJ whole genome shotgun (WGS) entry which is preliminary data.</text>
</comment>
<dbReference type="InterPro" id="IPR049251">
    <property type="entry name" value="DUF6884"/>
</dbReference>
<sequence length="161" mass="17828">MATDIYAPAPRWDPWHHIPETERVGRVVVVGCGRSQRDHPAPAGQMYVGCFHKLCRQAADTFRPDVLFILSAKYGLVTPERRIRPYDVRLGGPGSVPPARLARQVKKAGAWHADEVIVLAGRAYVDLARSVWPDATAPLDGARGIGQMQSILTQIRDGRWP</sequence>
<gene>
    <name evidence="2" type="ORF">FXF65_37455</name>
</gene>
<keyword evidence="3" id="KW-1185">Reference proteome</keyword>
<dbReference type="AlphaFoldDB" id="A0A5D0TS40"/>
<reference evidence="2 3" key="1">
    <citation type="submission" date="2019-08" db="EMBL/GenBank/DDBJ databases">
        <title>Actinomadura sp. nov. CYP1-5 isolated from mountain soil.</title>
        <authorList>
            <person name="Songsumanus A."/>
            <person name="Kuncharoen N."/>
            <person name="Kudo T."/>
            <person name="Yuki M."/>
            <person name="Igarashi Y."/>
            <person name="Tanasupawat S."/>
        </authorList>
    </citation>
    <scope>NUCLEOTIDE SEQUENCE [LARGE SCALE GENOMIC DNA]</scope>
    <source>
        <strain evidence="2 3">GKU157</strain>
    </source>
</reference>
<feature type="domain" description="DUF6884" evidence="1">
    <location>
        <begin position="27"/>
        <end position="153"/>
    </location>
</feature>
<protein>
    <recommendedName>
        <fullName evidence="1">DUF6884 domain-containing protein</fullName>
    </recommendedName>
</protein>
<proteinExistence type="predicted"/>
<dbReference type="Pfam" id="PF21818">
    <property type="entry name" value="DUF6884"/>
    <property type="match status" value="1"/>
</dbReference>
<dbReference type="RefSeq" id="WP_148354871.1">
    <property type="nucleotide sequence ID" value="NZ_JBHSBF010000002.1"/>
</dbReference>
<evidence type="ECO:0000259" key="1">
    <source>
        <dbReference type="Pfam" id="PF21818"/>
    </source>
</evidence>
<evidence type="ECO:0000313" key="3">
    <source>
        <dbReference type="Proteomes" id="UP000322634"/>
    </source>
</evidence>
<accession>A0A5D0TS40</accession>
<dbReference type="OrthoDB" id="4729827at2"/>
<dbReference type="EMBL" id="VSFF01000016">
    <property type="protein sequence ID" value="TYC08584.1"/>
    <property type="molecule type" value="Genomic_DNA"/>
</dbReference>
<name>A0A5D0TS40_9ACTN</name>
<organism evidence="2 3">
    <name type="scientific">Actinomadura syzygii</name>
    <dbReference type="NCBI Taxonomy" id="1427538"/>
    <lineage>
        <taxon>Bacteria</taxon>
        <taxon>Bacillati</taxon>
        <taxon>Actinomycetota</taxon>
        <taxon>Actinomycetes</taxon>
        <taxon>Streptosporangiales</taxon>
        <taxon>Thermomonosporaceae</taxon>
        <taxon>Actinomadura</taxon>
    </lineage>
</organism>